<dbReference type="PANTHER" id="PTHR40659:SF1">
    <property type="entry name" value="NICKEL_COBALT EFFLUX SYSTEM RCNA"/>
    <property type="match status" value="1"/>
</dbReference>
<keyword evidence="16" id="KW-1185">Reference proteome</keyword>
<evidence type="ECO:0000256" key="3">
    <source>
        <dbReference type="ARBA" id="ARBA00010428"/>
    </source>
</evidence>
<dbReference type="InterPro" id="IPR051224">
    <property type="entry name" value="NiCoT_RcnA"/>
</dbReference>
<dbReference type="Pfam" id="PF03824">
    <property type="entry name" value="NicO"/>
    <property type="match status" value="1"/>
</dbReference>
<keyword evidence="5 14" id="KW-0813">Transport</keyword>
<feature type="transmembrane region" description="Helical" evidence="14">
    <location>
        <begin position="109"/>
        <end position="132"/>
    </location>
</feature>
<evidence type="ECO:0000256" key="8">
    <source>
        <dbReference type="ARBA" id="ARBA00022692"/>
    </source>
</evidence>
<keyword evidence="12 14" id="KW-0472">Membrane</keyword>
<dbReference type="InterPro" id="IPR011541">
    <property type="entry name" value="Ni/Co_transpt_high_affinity"/>
</dbReference>
<dbReference type="GO" id="GO:0006824">
    <property type="term" value="P:cobalt ion transport"/>
    <property type="evidence" value="ECO:0007669"/>
    <property type="project" value="UniProtKB-KW"/>
</dbReference>
<feature type="transmembrane region" description="Helical" evidence="14">
    <location>
        <begin position="243"/>
        <end position="268"/>
    </location>
</feature>
<keyword evidence="9 14" id="KW-1133">Transmembrane helix</keyword>
<evidence type="ECO:0000256" key="4">
    <source>
        <dbReference type="ARBA" id="ARBA00022426"/>
    </source>
</evidence>
<evidence type="ECO:0000256" key="7">
    <source>
        <dbReference type="ARBA" id="ARBA00022596"/>
    </source>
</evidence>
<evidence type="ECO:0000313" key="15">
    <source>
        <dbReference type="EMBL" id="CUU24918.1"/>
    </source>
</evidence>
<dbReference type="PANTHER" id="PTHR40659">
    <property type="entry name" value="NICKEL/COBALT EFFLUX SYSTEM RCNA"/>
    <property type="match status" value="1"/>
</dbReference>
<dbReference type="GO" id="GO:0010045">
    <property type="term" value="P:response to nickel cation"/>
    <property type="evidence" value="ECO:0007669"/>
    <property type="project" value="TreeGrafter"/>
</dbReference>
<feature type="transmembrane region" description="Helical" evidence="14">
    <location>
        <begin position="144"/>
        <end position="163"/>
    </location>
</feature>
<protein>
    <recommendedName>
        <fullName evidence="14">Nickel/cobalt efflux system</fullName>
    </recommendedName>
</protein>
<dbReference type="Proteomes" id="UP000059419">
    <property type="component" value="Chromosome 1"/>
</dbReference>
<dbReference type="RefSeq" id="WP_067432910.1">
    <property type="nucleotide sequence ID" value="NZ_JAOSHQ010000004.1"/>
</dbReference>
<keyword evidence="11" id="KW-0921">Nickel transport</keyword>
<comment type="similarity">
    <text evidence="3">Belongs to the NiCoT transporter (TC 2.A.52) family. RcnA subfamily.</text>
</comment>
<evidence type="ECO:0000256" key="1">
    <source>
        <dbReference type="ARBA" id="ARBA00002510"/>
    </source>
</evidence>
<feature type="transmembrane region" description="Helical" evidence="14">
    <location>
        <begin position="12"/>
        <end position="34"/>
    </location>
</feature>
<evidence type="ECO:0000256" key="14">
    <source>
        <dbReference type="RuleBase" id="RU362101"/>
    </source>
</evidence>
<keyword evidence="7" id="KW-0533">Nickel</keyword>
<dbReference type="GO" id="GO:0015099">
    <property type="term" value="F:nickel cation transmembrane transporter activity"/>
    <property type="evidence" value="ECO:0007669"/>
    <property type="project" value="UniProtKB-UniRule"/>
</dbReference>
<dbReference type="AlphaFoldDB" id="A0A0U5L823"/>
<dbReference type="EMBL" id="LN907827">
    <property type="protein sequence ID" value="CUU24918.1"/>
    <property type="molecule type" value="Genomic_DNA"/>
</dbReference>
<dbReference type="KEGG" id="ege:EM595_2687"/>
<feature type="transmembrane region" description="Helical" evidence="14">
    <location>
        <begin position="75"/>
        <end position="97"/>
    </location>
</feature>
<keyword evidence="6" id="KW-1003">Cell membrane</keyword>
<evidence type="ECO:0000256" key="10">
    <source>
        <dbReference type="ARBA" id="ARBA00023065"/>
    </source>
</evidence>
<feature type="transmembrane region" description="Helical" evidence="14">
    <location>
        <begin position="216"/>
        <end position="237"/>
    </location>
</feature>
<evidence type="ECO:0000256" key="12">
    <source>
        <dbReference type="ARBA" id="ARBA00023136"/>
    </source>
</evidence>
<organism evidence="15 16">
    <name type="scientific">Duffyella gerundensis</name>
    <dbReference type="NCBI Taxonomy" id="1619313"/>
    <lineage>
        <taxon>Bacteria</taxon>
        <taxon>Pseudomonadati</taxon>
        <taxon>Pseudomonadota</taxon>
        <taxon>Gammaproteobacteria</taxon>
        <taxon>Enterobacterales</taxon>
        <taxon>Erwiniaceae</taxon>
        <taxon>Duffyella</taxon>
    </lineage>
</organism>
<keyword evidence="10" id="KW-0406">Ion transport</keyword>
<dbReference type="OrthoDB" id="9812956at2"/>
<evidence type="ECO:0000256" key="2">
    <source>
        <dbReference type="ARBA" id="ARBA00004651"/>
    </source>
</evidence>
<gene>
    <name evidence="15" type="ORF">EM595_2687</name>
</gene>
<keyword evidence="8 14" id="KW-0812">Transmembrane</keyword>
<proteinExistence type="inferred from homology"/>
<feature type="transmembrane region" description="Helical" evidence="14">
    <location>
        <begin position="288"/>
        <end position="312"/>
    </location>
</feature>
<evidence type="ECO:0000256" key="9">
    <source>
        <dbReference type="ARBA" id="ARBA00022989"/>
    </source>
</evidence>
<sequence length="326" mass="35480">MSLISHPAPSRVRWPWLMFAAGFIGLALLCWHYWPQLLLQSVIWQKQLHQQMTTLLQQAAAHPAQAGGALLGFSFIYGVLHAAGPGHGKVVIATFLATHPTQLKTSIRLTLLAALMQGLMAIALVTLLLVVLQLSSRQLHLSSYWLEKSSFLLVALLGVWLCWRNGKTLWRALKPRPRILQLHAIDHAHHANCGCGHQHVPDSHKLASVVGWKTELLLVLSMGFRPCSGALMMLLFAKVMGVYYWGVLSALVMAAGTALTVTAMALLVQSARALAVKINRQPARHAGIGLPLLALSGGLLLVLAGCLLWFSAEPALSGGLRPLFQR</sequence>
<dbReference type="GO" id="GO:0046583">
    <property type="term" value="F:monoatomic cation efflux transmembrane transporter activity"/>
    <property type="evidence" value="ECO:0007669"/>
    <property type="project" value="TreeGrafter"/>
</dbReference>
<evidence type="ECO:0000256" key="13">
    <source>
        <dbReference type="ARBA" id="ARBA00023285"/>
    </source>
</evidence>
<evidence type="ECO:0000256" key="5">
    <source>
        <dbReference type="ARBA" id="ARBA00022448"/>
    </source>
</evidence>
<accession>A0A0U5L823</accession>
<keyword evidence="4" id="KW-0171">Cobalt transport</keyword>
<dbReference type="GO" id="GO:0005886">
    <property type="term" value="C:plasma membrane"/>
    <property type="evidence" value="ECO:0007669"/>
    <property type="project" value="UniProtKB-SubCell"/>
</dbReference>
<evidence type="ECO:0000256" key="11">
    <source>
        <dbReference type="ARBA" id="ARBA00023112"/>
    </source>
</evidence>
<name>A0A0U5L823_9GAMM</name>
<comment type="function">
    <text evidence="1">Efflux system for nickel and cobalt.</text>
</comment>
<reference evidence="16" key="1">
    <citation type="submission" date="2015-11" db="EMBL/GenBank/DDBJ databases">
        <authorList>
            <person name="Blom J."/>
        </authorList>
    </citation>
    <scope>NUCLEOTIDE SEQUENCE [LARGE SCALE GENOMIC DNA]</scope>
</reference>
<dbReference type="PATRIC" id="fig|1619313.3.peg.2793"/>
<keyword evidence="13" id="KW-0170">Cobalt</keyword>
<dbReference type="STRING" id="1619313.EM595_2687"/>
<dbReference type="GO" id="GO:0032025">
    <property type="term" value="P:response to cobalt ion"/>
    <property type="evidence" value="ECO:0007669"/>
    <property type="project" value="TreeGrafter"/>
</dbReference>
<comment type="subcellular location">
    <subcellularLocation>
        <location evidence="2 14">Cell membrane</location>
        <topology evidence="2 14">Multi-pass membrane protein</topology>
    </subcellularLocation>
</comment>
<evidence type="ECO:0000313" key="16">
    <source>
        <dbReference type="Proteomes" id="UP000059419"/>
    </source>
</evidence>
<evidence type="ECO:0000256" key="6">
    <source>
        <dbReference type="ARBA" id="ARBA00022475"/>
    </source>
</evidence>